<evidence type="ECO:0000313" key="3">
    <source>
        <dbReference type="Proteomes" id="UP000002668"/>
    </source>
</evidence>
<evidence type="ECO:0000256" key="1">
    <source>
        <dbReference type="SAM" id="MobiDB-lite"/>
    </source>
</evidence>
<dbReference type="HOGENOM" id="CLU_2868075_0_0_1"/>
<organism evidence="3">
    <name type="scientific">Leptosphaeria maculans (strain JN3 / isolate v23.1.3 / race Av1-4-5-6-7-8)</name>
    <name type="common">Blackleg fungus</name>
    <name type="synonym">Phoma lingam</name>
    <dbReference type="NCBI Taxonomy" id="985895"/>
    <lineage>
        <taxon>Eukaryota</taxon>
        <taxon>Fungi</taxon>
        <taxon>Dikarya</taxon>
        <taxon>Ascomycota</taxon>
        <taxon>Pezizomycotina</taxon>
        <taxon>Dothideomycetes</taxon>
        <taxon>Pleosporomycetidae</taxon>
        <taxon>Pleosporales</taxon>
        <taxon>Pleosporineae</taxon>
        <taxon>Leptosphaeriaceae</taxon>
        <taxon>Plenodomus</taxon>
        <taxon>Plenodomus lingam/Leptosphaeria maculans species complex</taxon>
    </lineage>
</organism>
<reference evidence="3" key="1">
    <citation type="journal article" date="2011" name="Nat. Commun.">
        <title>Effector diversification within compartments of the Leptosphaeria maculans genome affected by Repeat-Induced Point mutations.</title>
        <authorList>
            <person name="Rouxel T."/>
            <person name="Grandaubert J."/>
            <person name="Hane J.K."/>
            <person name="Hoede C."/>
            <person name="van de Wouw A.P."/>
            <person name="Couloux A."/>
            <person name="Dominguez V."/>
            <person name="Anthouard V."/>
            <person name="Bally P."/>
            <person name="Bourras S."/>
            <person name="Cozijnsen A.J."/>
            <person name="Ciuffetti L.M."/>
            <person name="Degrave A."/>
            <person name="Dilmaghani A."/>
            <person name="Duret L."/>
            <person name="Fudal I."/>
            <person name="Goodwin S.B."/>
            <person name="Gout L."/>
            <person name="Glaser N."/>
            <person name="Linglin J."/>
            <person name="Kema G.H.J."/>
            <person name="Lapalu N."/>
            <person name="Lawrence C.B."/>
            <person name="May K."/>
            <person name="Meyer M."/>
            <person name="Ollivier B."/>
            <person name="Poulain J."/>
            <person name="Schoch C.L."/>
            <person name="Simon A."/>
            <person name="Spatafora J.W."/>
            <person name="Stachowiak A."/>
            <person name="Turgeon B.G."/>
            <person name="Tyler B.M."/>
            <person name="Vincent D."/>
            <person name="Weissenbach J."/>
            <person name="Amselem J."/>
            <person name="Quesneville H."/>
            <person name="Oliver R.P."/>
            <person name="Wincker P."/>
            <person name="Balesdent M.-H."/>
            <person name="Howlett B.J."/>
        </authorList>
    </citation>
    <scope>NUCLEOTIDE SEQUENCE [LARGE SCALE GENOMIC DNA]</scope>
    <source>
        <strain evidence="3">JN3 / isolate v23.1.3 / race Av1-4-5-6-7-8</strain>
    </source>
</reference>
<accession>E4ZRZ8</accession>
<gene>
    <name evidence="2" type="ORF">LEMA_uP123300.1</name>
</gene>
<feature type="compositionally biased region" description="Polar residues" evidence="1">
    <location>
        <begin position="31"/>
        <end position="43"/>
    </location>
</feature>
<dbReference type="InParanoid" id="E4ZRZ8"/>
<keyword evidence="3" id="KW-1185">Reference proteome</keyword>
<feature type="region of interest" description="Disordered" evidence="1">
    <location>
        <begin position="31"/>
        <end position="64"/>
    </location>
</feature>
<proteinExistence type="predicted"/>
<evidence type="ECO:0000313" key="2">
    <source>
        <dbReference type="EMBL" id="CBX94178.1"/>
    </source>
</evidence>
<protein>
    <submittedName>
        <fullName evidence="2">Predicted protein</fullName>
    </submittedName>
</protein>
<dbReference type="EMBL" id="FP929120">
    <property type="protein sequence ID" value="CBX94178.1"/>
    <property type="molecule type" value="Genomic_DNA"/>
</dbReference>
<sequence>MHHSKGYKMNPLSPSHLTHLKILTTINIKHTSPSSSLTHTGHPSSRRYKKIFQSHPDTNPLDYP</sequence>
<name>E4ZRZ8_LEPMJ</name>
<dbReference type="AlphaFoldDB" id="E4ZRZ8"/>
<dbReference type="VEuPathDB" id="FungiDB:LEMA_uP123300.1"/>
<dbReference type="Proteomes" id="UP000002668">
    <property type="component" value="Genome"/>
</dbReference>